<feature type="transmembrane region" description="Helical" evidence="8">
    <location>
        <begin position="160"/>
        <end position="181"/>
    </location>
</feature>
<feature type="transmembrane region" description="Helical" evidence="8">
    <location>
        <begin position="130"/>
        <end position="154"/>
    </location>
</feature>
<protein>
    <submittedName>
        <fullName evidence="9">Uncharacterized protein</fullName>
    </submittedName>
</protein>
<feature type="transmembrane region" description="Helical" evidence="8">
    <location>
        <begin position="221"/>
        <end position="240"/>
    </location>
</feature>
<evidence type="ECO:0000256" key="3">
    <source>
        <dbReference type="ARBA" id="ARBA00022692"/>
    </source>
</evidence>
<dbReference type="GO" id="GO:0016020">
    <property type="term" value="C:membrane"/>
    <property type="evidence" value="ECO:0007669"/>
    <property type="project" value="UniProtKB-SubCell"/>
</dbReference>
<keyword evidence="3 8" id="KW-0812">Transmembrane</keyword>
<dbReference type="Gene3D" id="1.20.1530.20">
    <property type="match status" value="1"/>
</dbReference>
<organism evidence="9 10">
    <name type="scientific">Calicophoron daubneyi</name>
    <name type="common">Rumen fluke</name>
    <name type="synonym">Paramphistomum daubneyi</name>
    <dbReference type="NCBI Taxonomy" id="300641"/>
    <lineage>
        <taxon>Eukaryota</taxon>
        <taxon>Metazoa</taxon>
        <taxon>Spiralia</taxon>
        <taxon>Lophotrochozoa</taxon>
        <taxon>Platyhelminthes</taxon>
        <taxon>Trematoda</taxon>
        <taxon>Digenea</taxon>
        <taxon>Plagiorchiida</taxon>
        <taxon>Pronocephalata</taxon>
        <taxon>Paramphistomoidea</taxon>
        <taxon>Paramphistomidae</taxon>
        <taxon>Calicophoron</taxon>
    </lineage>
</organism>
<dbReference type="AlphaFoldDB" id="A0AAV2T581"/>
<dbReference type="Proteomes" id="UP001497525">
    <property type="component" value="Unassembled WGS sequence"/>
</dbReference>
<evidence type="ECO:0000256" key="4">
    <source>
        <dbReference type="ARBA" id="ARBA00022847"/>
    </source>
</evidence>
<feature type="region of interest" description="Disordered" evidence="7">
    <location>
        <begin position="593"/>
        <end position="617"/>
    </location>
</feature>
<feature type="region of interest" description="Disordered" evidence="7">
    <location>
        <begin position="459"/>
        <end position="488"/>
    </location>
</feature>
<comment type="subcellular location">
    <subcellularLocation>
        <location evidence="1">Membrane</location>
        <topology evidence="1">Multi-pass membrane protein</topology>
    </subcellularLocation>
</comment>
<evidence type="ECO:0000256" key="8">
    <source>
        <dbReference type="SAM" id="Phobius"/>
    </source>
</evidence>
<comment type="similarity">
    <text evidence="2">Belongs to the bile acid:sodium symporter (BASS) (TC 2.A.28) family.</text>
</comment>
<dbReference type="Pfam" id="PF01758">
    <property type="entry name" value="SBF"/>
    <property type="match status" value="1"/>
</dbReference>
<evidence type="ECO:0000313" key="10">
    <source>
        <dbReference type="Proteomes" id="UP001497525"/>
    </source>
</evidence>
<evidence type="ECO:0000313" key="9">
    <source>
        <dbReference type="EMBL" id="CAL5131306.1"/>
    </source>
</evidence>
<feature type="region of interest" description="Disordered" evidence="7">
    <location>
        <begin position="428"/>
        <end position="447"/>
    </location>
</feature>
<feature type="transmembrane region" description="Helical" evidence="8">
    <location>
        <begin position="98"/>
        <end position="118"/>
    </location>
</feature>
<dbReference type="InterPro" id="IPR038770">
    <property type="entry name" value="Na+/solute_symporter_sf"/>
</dbReference>
<dbReference type="GO" id="GO:0015293">
    <property type="term" value="F:symporter activity"/>
    <property type="evidence" value="ECO:0007669"/>
    <property type="project" value="UniProtKB-KW"/>
</dbReference>
<feature type="transmembrane region" description="Helical" evidence="8">
    <location>
        <begin position="193"/>
        <end position="215"/>
    </location>
</feature>
<evidence type="ECO:0000256" key="2">
    <source>
        <dbReference type="ARBA" id="ARBA00006528"/>
    </source>
</evidence>
<dbReference type="InterPro" id="IPR004710">
    <property type="entry name" value="Bilac:Na_transpt"/>
</dbReference>
<accession>A0AAV2T581</accession>
<keyword evidence="4" id="KW-0769">Symport</keyword>
<reference evidence="9" key="1">
    <citation type="submission" date="2024-06" db="EMBL/GenBank/DDBJ databases">
        <authorList>
            <person name="Liu X."/>
            <person name="Lenzi L."/>
            <person name="Haldenby T S."/>
            <person name="Uol C."/>
        </authorList>
    </citation>
    <scope>NUCLEOTIDE SEQUENCE</scope>
</reference>
<feature type="transmembrane region" description="Helical" evidence="8">
    <location>
        <begin position="260"/>
        <end position="280"/>
    </location>
</feature>
<evidence type="ECO:0000256" key="6">
    <source>
        <dbReference type="ARBA" id="ARBA00023136"/>
    </source>
</evidence>
<keyword evidence="6 8" id="KW-0472">Membrane</keyword>
<comment type="caution">
    <text evidence="9">The sequence shown here is derived from an EMBL/GenBank/DDBJ whole genome shotgun (WGS) entry which is preliminary data.</text>
</comment>
<feature type="compositionally biased region" description="Basic and acidic residues" evidence="7">
    <location>
        <begin position="432"/>
        <end position="446"/>
    </location>
</feature>
<proteinExistence type="inferred from homology"/>
<dbReference type="PANTHER" id="PTHR10361:SF28">
    <property type="entry name" value="P3 PROTEIN-RELATED"/>
    <property type="match status" value="1"/>
</dbReference>
<evidence type="ECO:0000256" key="7">
    <source>
        <dbReference type="SAM" id="MobiDB-lite"/>
    </source>
</evidence>
<sequence>MVSLIWTNRLEVAPAEEGELVPILNKTAATTDHSMQLFITRAQIFVPETQLLSDIKQGRSVDLSRMEDYNSTTKGIWEKNIHVIVLLRPQKFYLASDWAAAVIAFMIALSVGCCNDPILFRSQLQNRKPILAGLICQFIVLPIFTLGIGACFSLDADEAFGMFATVIVPGGGFGYLLTYLVHGDRHLSATLSLLASLVNIVMFPLWMYGVGWLWFNRCIHMGKAIGWLGFIASAQALGTFMRGCRPSVAHAILTWVTRPLLLLAGILMITLGVYIHHYAFNEMTQKLVLCLMLPITFGFATGWTAGRITGQEIPVIKTLATEASLFNGLICMPLLRTSLHAPEGDMSAVLSLWAVFLSPMSLAYHAIVSVVHRWLTDFLQRRRKEREQNTIGMIIGSGRGEGNIGEMGAASVAAVAAAAIAVAPAITAGPRSNDRSKTNKELEENRTTGVLNERFNVTATPQKSNGRRSASTTEYPPTPFKIKPTDEGHIDENCYHTIGAEMTSLEARLLPHPSTSEGLRENQYLTTNYLYRQPKISRELGFELSEDCNVDPHLRSPRISDITGRHNLHQIKPHNTCTYETPKSIRQEELGYAYQPPRKPPGLHRSERHRPLPYTNL</sequence>
<name>A0AAV2T581_CALDB</name>
<feature type="transmembrane region" description="Helical" evidence="8">
    <location>
        <begin position="348"/>
        <end position="375"/>
    </location>
</feature>
<dbReference type="InterPro" id="IPR002657">
    <property type="entry name" value="BilAc:Na_symport/Acr3"/>
</dbReference>
<keyword evidence="4" id="KW-0813">Transport</keyword>
<evidence type="ECO:0000256" key="5">
    <source>
        <dbReference type="ARBA" id="ARBA00022989"/>
    </source>
</evidence>
<evidence type="ECO:0000256" key="1">
    <source>
        <dbReference type="ARBA" id="ARBA00004141"/>
    </source>
</evidence>
<gene>
    <name evidence="9" type="ORF">CDAUBV1_LOCUS3731</name>
</gene>
<keyword evidence="5 8" id="KW-1133">Transmembrane helix</keyword>
<feature type="compositionally biased region" description="Polar residues" evidence="7">
    <location>
        <begin position="459"/>
        <end position="475"/>
    </location>
</feature>
<dbReference type="EMBL" id="CAXLJL010000090">
    <property type="protein sequence ID" value="CAL5131306.1"/>
    <property type="molecule type" value="Genomic_DNA"/>
</dbReference>
<dbReference type="PANTHER" id="PTHR10361">
    <property type="entry name" value="SODIUM-BILE ACID COTRANSPORTER"/>
    <property type="match status" value="1"/>
</dbReference>
<feature type="transmembrane region" description="Helical" evidence="8">
    <location>
        <begin position="286"/>
        <end position="306"/>
    </location>
</feature>